<evidence type="ECO:0000259" key="9">
    <source>
        <dbReference type="SMART" id="SM01382"/>
    </source>
</evidence>
<organism evidence="11 12">
    <name type="scientific">Candidatus Erysipelatoclostridium merdavium</name>
    <dbReference type="NCBI Taxonomy" id="2838566"/>
    <lineage>
        <taxon>Bacteria</taxon>
        <taxon>Bacillati</taxon>
        <taxon>Bacillota</taxon>
        <taxon>Erysipelotrichia</taxon>
        <taxon>Erysipelotrichales</taxon>
        <taxon>Erysipelotrichales incertae sedis</taxon>
    </lineage>
</organism>
<keyword evidence="2 7" id="KW-0699">rRNA-binding</keyword>
<gene>
    <name evidence="7 11" type="primary">rplB</name>
    <name evidence="11" type="ORF">H9980_07395</name>
</gene>
<dbReference type="InterPro" id="IPR014726">
    <property type="entry name" value="Ribosomal_uL2_dom3"/>
</dbReference>
<dbReference type="SUPFAM" id="SSF50249">
    <property type="entry name" value="Nucleic acid-binding proteins"/>
    <property type="match status" value="1"/>
</dbReference>
<dbReference type="InterPro" id="IPR022669">
    <property type="entry name" value="Ribosomal_uL2_C"/>
</dbReference>
<dbReference type="FunFam" id="2.30.30.30:FF:000001">
    <property type="entry name" value="50S ribosomal protein L2"/>
    <property type="match status" value="1"/>
</dbReference>
<dbReference type="GO" id="GO:0016740">
    <property type="term" value="F:transferase activity"/>
    <property type="evidence" value="ECO:0007669"/>
    <property type="project" value="InterPro"/>
</dbReference>
<dbReference type="Pfam" id="PF03947">
    <property type="entry name" value="Ribosomal_L2_C"/>
    <property type="match status" value="1"/>
</dbReference>
<dbReference type="SMART" id="SM01382">
    <property type="entry name" value="Ribosomal_L2_C"/>
    <property type="match status" value="1"/>
</dbReference>
<dbReference type="InterPro" id="IPR002171">
    <property type="entry name" value="Ribosomal_uL2"/>
</dbReference>
<dbReference type="HAMAP" id="MF_01320_B">
    <property type="entry name" value="Ribosomal_uL2_B"/>
    <property type="match status" value="1"/>
</dbReference>
<dbReference type="InterPro" id="IPR022671">
    <property type="entry name" value="Ribosomal_uL2_CS"/>
</dbReference>
<evidence type="ECO:0000256" key="6">
    <source>
        <dbReference type="ARBA" id="ARBA00035242"/>
    </source>
</evidence>
<feature type="region of interest" description="Disordered" evidence="8">
    <location>
        <begin position="219"/>
        <end position="277"/>
    </location>
</feature>
<dbReference type="SMART" id="SM01383">
    <property type="entry name" value="Ribosomal_L2"/>
    <property type="match status" value="1"/>
</dbReference>
<evidence type="ECO:0000259" key="10">
    <source>
        <dbReference type="SMART" id="SM01383"/>
    </source>
</evidence>
<sequence length="277" mass="30128">MPIKAYKPVTNGRRNMTSLTFEEITAKKPEKSLVAKVGKNGGRNNQGVITTRHHGGGHKRKYRIIDFKRNKDDIVGTVATIEYDPNRSANIALINYADGEKRYILAPKGLEVGNKIVSGEHADIKVGNALPMANMPEGTVIHNIEMQPGKGGQIARSAGVSAQILGKEDKYVTVRLASGEVRKLLGVCRATVGVVGNEDHGLVNYGKAGRMRWKGVRPTVRGSVMNPNDHPHGGGEGRTSIGRKAPMTPWGKKAMGVKTRKTKKASNKLIVRRRNSK</sequence>
<dbReference type="PIRSF" id="PIRSF002158">
    <property type="entry name" value="Ribosomal_L2"/>
    <property type="match status" value="1"/>
</dbReference>
<dbReference type="FunFam" id="2.40.50.140:FF:000003">
    <property type="entry name" value="50S ribosomal protein L2"/>
    <property type="match status" value="1"/>
</dbReference>
<keyword evidence="4 7" id="KW-0689">Ribosomal protein</keyword>
<evidence type="ECO:0000256" key="5">
    <source>
        <dbReference type="ARBA" id="ARBA00023274"/>
    </source>
</evidence>
<evidence type="ECO:0000256" key="1">
    <source>
        <dbReference type="ARBA" id="ARBA00005636"/>
    </source>
</evidence>
<dbReference type="GO" id="GO:0015934">
    <property type="term" value="C:large ribosomal subunit"/>
    <property type="evidence" value="ECO:0007669"/>
    <property type="project" value="InterPro"/>
</dbReference>
<evidence type="ECO:0000256" key="7">
    <source>
        <dbReference type="HAMAP-Rule" id="MF_01320"/>
    </source>
</evidence>
<reference evidence="11" key="2">
    <citation type="submission" date="2021-04" db="EMBL/GenBank/DDBJ databases">
        <authorList>
            <person name="Gilroy R."/>
        </authorList>
    </citation>
    <scope>NUCLEOTIDE SEQUENCE</scope>
    <source>
        <strain evidence="11">ChiGjej1B1-14440</strain>
    </source>
</reference>
<evidence type="ECO:0000256" key="4">
    <source>
        <dbReference type="ARBA" id="ARBA00022980"/>
    </source>
</evidence>
<dbReference type="AlphaFoldDB" id="A0A9D2BM39"/>
<dbReference type="PANTHER" id="PTHR13691:SF5">
    <property type="entry name" value="LARGE RIBOSOMAL SUBUNIT PROTEIN UL2M"/>
    <property type="match status" value="1"/>
</dbReference>
<dbReference type="GO" id="GO:0019843">
    <property type="term" value="F:rRNA binding"/>
    <property type="evidence" value="ECO:0007669"/>
    <property type="project" value="UniProtKB-UniRule"/>
</dbReference>
<dbReference type="FunFam" id="4.10.950.10:FF:000001">
    <property type="entry name" value="50S ribosomal protein L2"/>
    <property type="match status" value="1"/>
</dbReference>
<feature type="domain" description="Large ribosomal subunit protein uL2 RNA-binding" evidence="10">
    <location>
        <begin position="42"/>
        <end position="118"/>
    </location>
</feature>
<proteinExistence type="inferred from homology"/>
<feature type="domain" description="Large ribosomal subunit protein uL2 C-terminal" evidence="9">
    <location>
        <begin position="124"/>
        <end position="253"/>
    </location>
</feature>
<dbReference type="InterPro" id="IPR022666">
    <property type="entry name" value="Ribosomal_uL2_RNA-bd_dom"/>
</dbReference>
<dbReference type="Proteomes" id="UP000886724">
    <property type="component" value="Unassembled WGS sequence"/>
</dbReference>
<evidence type="ECO:0000313" key="11">
    <source>
        <dbReference type="EMBL" id="HIX81775.1"/>
    </source>
</evidence>
<reference evidence="11" key="1">
    <citation type="journal article" date="2021" name="PeerJ">
        <title>Extensive microbial diversity within the chicken gut microbiome revealed by metagenomics and culture.</title>
        <authorList>
            <person name="Gilroy R."/>
            <person name="Ravi A."/>
            <person name="Getino M."/>
            <person name="Pursley I."/>
            <person name="Horton D.L."/>
            <person name="Alikhan N.F."/>
            <person name="Baker D."/>
            <person name="Gharbi K."/>
            <person name="Hall N."/>
            <person name="Watson M."/>
            <person name="Adriaenssens E.M."/>
            <person name="Foster-Nyarko E."/>
            <person name="Jarju S."/>
            <person name="Secka A."/>
            <person name="Antonio M."/>
            <person name="Oren A."/>
            <person name="Chaudhuri R.R."/>
            <person name="La Ragione R."/>
            <person name="Hildebrand F."/>
            <person name="Pallen M.J."/>
        </authorList>
    </citation>
    <scope>NUCLEOTIDE SEQUENCE</scope>
    <source>
        <strain evidence="11">ChiGjej1B1-14440</strain>
    </source>
</reference>
<feature type="compositionally biased region" description="Basic residues" evidence="8">
    <location>
        <begin position="258"/>
        <end position="277"/>
    </location>
</feature>
<dbReference type="Pfam" id="PF00181">
    <property type="entry name" value="Ribosomal_L2_N"/>
    <property type="match status" value="1"/>
</dbReference>
<dbReference type="Gene3D" id="2.40.50.140">
    <property type="entry name" value="Nucleic acid-binding proteins"/>
    <property type="match status" value="1"/>
</dbReference>
<evidence type="ECO:0000256" key="2">
    <source>
        <dbReference type="ARBA" id="ARBA00022730"/>
    </source>
</evidence>
<protein>
    <recommendedName>
        <fullName evidence="6 7">Large ribosomal subunit protein uL2</fullName>
    </recommendedName>
</protein>
<dbReference type="SUPFAM" id="SSF50104">
    <property type="entry name" value="Translation proteins SH3-like domain"/>
    <property type="match status" value="1"/>
</dbReference>
<evidence type="ECO:0000313" key="12">
    <source>
        <dbReference type="Proteomes" id="UP000886724"/>
    </source>
</evidence>
<name>A0A9D2BM39_9FIRM</name>
<dbReference type="NCBIfam" id="TIGR01171">
    <property type="entry name" value="rplB_bact"/>
    <property type="match status" value="1"/>
</dbReference>
<comment type="caution">
    <text evidence="11">The sequence shown here is derived from an EMBL/GenBank/DDBJ whole genome shotgun (WGS) entry which is preliminary data.</text>
</comment>
<dbReference type="PROSITE" id="PS00467">
    <property type="entry name" value="RIBOSOMAL_L2"/>
    <property type="match status" value="1"/>
</dbReference>
<dbReference type="InterPro" id="IPR012340">
    <property type="entry name" value="NA-bd_OB-fold"/>
</dbReference>
<dbReference type="Gene3D" id="4.10.950.10">
    <property type="entry name" value="Ribosomal protein L2, domain 3"/>
    <property type="match status" value="1"/>
</dbReference>
<comment type="function">
    <text evidence="7">One of the primary rRNA binding proteins. Required for association of the 30S and 50S subunits to form the 70S ribosome, for tRNA binding and peptide bond formation. It has been suggested to have peptidyltransferase activity; this is somewhat controversial. Makes several contacts with the 16S rRNA in the 70S ribosome.</text>
</comment>
<dbReference type="GO" id="GO:0003735">
    <property type="term" value="F:structural constituent of ribosome"/>
    <property type="evidence" value="ECO:0007669"/>
    <property type="project" value="InterPro"/>
</dbReference>
<dbReference type="Gene3D" id="2.30.30.30">
    <property type="match status" value="1"/>
</dbReference>
<keyword evidence="5 7" id="KW-0687">Ribonucleoprotein</keyword>
<dbReference type="GO" id="GO:0002181">
    <property type="term" value="P:cytoplasmic translation"/>
    <property type="evidence" value="ECO:0007669"/>
    <property type="project" value="TreeGrafter"/>
</dbReference>
<dbReference type="PANTHER" id="PTHR13691">
    <property type="entry name" value="RIBOSOMAL PROTEIN L2"/>
    <property type="match status" value="1"/>
</dbReference>
<accession>A0A9D2BM39</accession>
<evidence type="ECO:0000256" key="3">
    <source>
        <dbReference type="ARBA" id="ARBA00022884"/>
    </source>
</evidence>
<dbReference type="InterPro" id="IPR005880">
    <property type="entry name" value="Ribosomal_uL2_bac/org-type"/>
</dbReference>
<dbReference type="InterPro" id="IPR014722">
    <property type="entry name" value="Rib_uL2_dom2"/>
</dbReference>
<dbReference type="EMBL" id="DXET01000161">
    <property type="protein sequence ID" value="HIX81775.1"/>
    <property type="molecule type" value="Genomic_DNA"/>
</dbReference>
<evidence type="ECO:0000256" key="8">
    <source>
        <dbReference type="SAM" id="MobiDB-lite"/>
    </source>
</evidence>
<dbReference type="InterPro" id="IPR008991">
    <property type="entry name" value="Translation_prot_SH3-like_sf"/>
</dbReference>
<comment type="similarity">
    <text evidence="1 7">Belongs to the universal ribosomal protein uL2 family.</text>
</comment>
<keyword evidence="3 7" id="KW-0694">RNA-binding</keyword>
<comment type="subunit">
    <text evidence="7">Part of the 50S ribosomal subunit. Forms a bridge to the 30S subunit in the 70S ribosome.</text>
</comment>